<dbReference type="Proteomes" id="UP001303889">
    <property type="component" value="Unassembled WGS sequence"/>
</dbReference>
<gene>
    <name evidence="1" type="ORF">C8A05DRAFT_34579</name>
</gene>
<reference evidence="1" key="2">
    <citation type="submission" date="2023-05" db="EMBL/GenBank/DDBJ databases">
        <authorList>
            <consortium name="Lawrence Berkeley National Laboratory"/>
            <person name="Steindorff A."/>
            <person name="Hensen N."/>
            <person name="Bonometti L."/>
            <person name="Westerberg I."/>
            <person name="Brannstrom I.O."/>
            <person name="Guillou S."/>
            <person name="Cros-Aarteil S."/>
            <person name="Calhoun S."/>
            <person name="Haridas S."/>
            <person name="Kuo A."/>
            <person name="Mondo S."/>
            <person name="Pangilinan J."/>
            <person name="Riley R."/>
            <person name="Labutti K."/>
            <person name="Andreopoulos B."/>
            <person name="Lipzen A."/>
            <person name="Chen C."/>
            <person name="Yanf M."/>
            <person name="Daum C."/>
            <person name="Ng V."/>
            <person name="Clum A."/>
            <person name="Ohm R."/>
            <person name="Martin F."/>
            <person name="Silar P."/>
            <person name="Natvig D."/>
            <person name="Lalanne C."/>
            <person name="Gautier V."/>
            <person name="Ament-Velasquez S.L."/>
            <person name="Kruys A."/>
            <person name="Hutchinson M.I."/>
            <person name="Powell A.J."/>
            <person name="Barry K."/>
            <person name="Miller A.N."/>
            <person name="Grigoriev I.V."/>
            <person name="Debuchy R."/>
            <person name="Gladieux P."/>
            <person name="Thoren M.H."/>
            <person name="Johannesson H."/>
        </authorList>
    </citation>
    <scope>NUCLEOTIDE SEQUENCE</scope>
    <source>
        <strain evidence="1">CBS 103.79</strain>
    </source>
</reference>
<keyword evidence="2" id="KW-1185">Reference proteome</keyword>
<evidence type="ECO:0000313" key="1">
    <source>
        <dbReference type="EMBL" id="KAK3901747.1"/>
    </source>
</evidence>
<comment type="caution">
    <text evidence="1">The sequence shown here is derived from an EMBL/GenBank/DDBJ whole genome shotgun (WGS) entry which is preliminary data.</text>
</comment>
<organism evidence="1 2">
    <name type="scientific">Staphylotrichum tortipilum</name>
    <dbReference type="NCBI Taxonomy" id="2831512"/>
    <lineage>
        <taxon>Eukaryota</taxon>
        <taxon>Fungi</taxon>
        <taxon>Dikarya</taxon>
        <taxon>Ascomycota</taxon>
        <taxon>Pezizomycotina</taxon>
        <taxon>Sordariomycetes</taxon>
        <taxon>Sordariomycetidae</taxon>
        <taxon>Sordariales</taxon>
        <taxon>Chaetomiaceae</taxon>
        <taxon>Staphylotrichum</taxon>
    </lineage>
</organism>
<proteinExistence type="predicted"/>
<sequence>MGALAFVDKRTGKGMMVKSVGGYQITSANTIHGRNGMFTRGLSSCFAVAVIGPGGTIFAHVSAYLGHPRLNSREQAELDAMKKGFAALYKTNKAALDPCTVAIVDGGYTDPSQRQSLMNLIFPQLHSVPHIVYFACEKTPLERHAGHGTVVVMLEPSNKLYVEDKPKL</sequence>
<reference evidence="1" key="1">
    <citation type="journal article" date="2023" name="Mol. Phylogenet. Evol.">
        <title>Genome-scale phylogeny and comparative genomics of the fungal order Sordariales.</title>
        <authorList>
            <person name="Hensen N."/>
            <person name="Bonometti L."/>
            <person name="Westerberg I."/>
            <person name="Brannstrom I.O."/>
            <person name="Guillou S."/>
            <person name="Cros-Aarteil S."/>
            <person name="Calhoun S."/>
            <person name="Haridas S."/>
            <person name="Kuo A."/>
            <person name="Mondo S."/>
            <person name="Pangilinan J."/>
            <person name="Riley R."/>
            <person name="LaButti K."/>
            <person name="Andreopoulos B."/>
            <person name="Lipzen A."/>
            <person name="Chen C."/>
            <person name="Yan M."/>
            <person name="Daum C."/>
            <person name="Ng V."/>
            <person name="Clum A."/>
            <person name="Steindorff A."/>
            <person name="Ohm R.A."/>
            <person name="Martin F."/>
            <person name="Silar P."/>
            <person name="Natvig D.O."/>
            <person name="Lalanne C."/>
            <person name="Gautier V."/>
            <person name="Ament-Velasquez S.L."/>
            <person name="Kruys A."/>
            <person name="Hutchinson M.I."/>
            <person name="Powell A.J."/>
            <person name="Barry K."/>
            <person name="Miller A.N."/>
            <person name="Grigoriev I.V."/>
            <person name="Debuchy R."/>
            <person name="Gladieux P."/>
            <person name="Hiltunen Thoren M."/>
            <person name="Johannesson H."/>
        </authorList>
    </citation>
    <scope>NUCLEOTIDE SEQUENCE</scope>
    <source>
        <strain evidence="1">CBS 103.79</strain>
    </source>
</reference>
<dbReference type="AlphaFoldDB" id="A0AAN6MIY0"/>
<evidence type="ECO:0000313" key="2">
    <source>
        <dbReference type="Proteomes" id="UP001303889"/>
    </source>
</evidence>
<name>A0AAN6MIY0_9PEZI</name>
<accession>A0AAN6MIY0</accession>
<protein>
    <submittedName>
        <fullName evidence="1">Uncharacterized protein</fullName>
    </submittedName>
</protein>
<dbReference type="EMBL" id="MU855558">
    <property type="protein sequence ID" value="KAK3901747.1"/>
    <property type="molecule type" value="Genomic_DNA"/>
</dbReference>